<proteinExistence type="predicted"/>
<organism evidence="2">
    <name type="scientific">marine sediment metagenome</name>
    <dbReference type="NCBI Taxonomy" id="412755"/>
    <lineage>
        <taxon>unclassified sequences</taxon>
        <taxon>metagenomes</taxon>
        <taxon>ecological metagenomes</taxon>
    </lineage>
</organism>
<dbReference type="InterPro" id="IPR013429">
    <property type="entry name" value="Regulatory_FmdB_Zinc_ribbon"/>
</dbReference>
<dbReference type="Pfam" id="PF09723">
    <property type="entry name" value="Zn_ribbon_8"/>
    <property type="match status" value="1"/>
</dbReference>
<dbReference type="EMBL" id="LAZR01040884">
    <property type="protein sequence ID" value="KKL13364.1"/>
    <property type="molecule type" value="Genomic_DNA"/>
</dbReference>
<evidence type="ECO:0000259" key="1">
    <source>
        <dbReference type="SMART" id="SM00834"/>
    </source>
</evidence>
<protein>
    <recommendedName>
        <fullName evidence="1">Putative regulatory protein FmdB zinc ribbon domain-containing protein</fullName>
    </recommendedName>
</protein>
<gene>
    <name evidence="2" type="ORF">LCGC14_2526500</name>
</gene>
<comment type="caution">
    <text evidence="2">The sequence shown here is derived from an EMBL/GenBank/DDBJ whole genome shotgun (WGS) entry which is preliminary data.</text>
</comment>
<feature type="domain" description="Putative regulatory protein FmdB zinc ribbon" evidence="1">
    <location>
        <begin position="1"/>
        <end position="45"/>
    </location>
</feature>
<reference evidence="2" key="1">
    <citation type="journal article" date="2015" name="Nature">
        <title>Complex archaea that bridge the gap between prokaryotes and eukaryotes.</title>
        <authorList>
            <person name="Spang A."/>
            <person name="Saw J.H."/>
            <person name="Jorgensen S.L."/>
            <person name="Zaremba-Niedzwiedzka K."/>
            <person name="Martijn J."/>
            <person name="Lind A.E."/>
            <person name="van Eijk R."/>
            <person name="Schleper C."/>
            <person name="Guy L."/>
            <person name="Ettema T.J."/>
        </authorList>
    </citation>
    <scope>NUCLEOTIDE SEQUENCE</scope>
</reference>
<dbReference type="SMART" id="SM00834">
    <property type="entry name" value="CxxC_CXXC_SSSS"/>
    <property type="match status" value="1"/>
</dbReference>
<dbReference type="NCBIfam" id="TIGR02605">
    <property type="entry name" value="CxxC_CxxC_SSSS"/>
    <property type="match status" value="1"/>
</dbReference>
<accession>A0A0F9AUU7</accession>
<sequence length="86" mass="10241">MPLYEYRCPDCGKVVERIRKYSERDDAMMCQDHDRAVVQMERIWSAHHAEVDGIYSYEPNMGSEEKFVRWNAKIEKQKEAELEARG</sequence>
<name>A0A0F9AUU7_9ZZZZ</name>
<dbReference type="AlphaFoldDB" id="A0A0F9AUU7"/>
<evidence type="ECO:0000313" key="2">
    <source>
        <dbReference type="EMBL" id="KKL13364.1"/>
    </source>
</evidence>